<gene>
    <name evidence="2" type="ORF">I7I53_06441</name>
</gene>
<dbReference type="EMBL" id="CP069103">
    <property type="protein sequence ID" value="QSS51188.1"/>
    <property type="molecule type" value="Genomic_DNA"/>
</dbReference>
<sequence>MDISADNIPMSRNFNLKKSFSYLLQQSPSKMTITDYIYNSLLLAKVLYWYILSLHLNISIPLISSLYRI</sequence>
<protein>
    <submittedName>
        <fullName evidence="2">Uncharacterized protein</fullName>
    </submittedName>
</protein>
<dbReference type="AlphaFoldDB" id="A0A8A1L9U4"/>
<feature type="transmembrane region" description="Helical" evidence="1">
    <location>
        <begin position="47"/>
        <end position="67"/>
    </location>
</feature>
<evidence type="ECO:0000313" key="3">
    <source>
        <dbReference type="Proteomes" id="UP000663419"/>
    </source>
</evidence>
<dbReference type="VEuPathDB" id="FungiDB:I7I53_06441"/>
<name>A0A8A1L9U4_AJEC8</name>
<keyword evidence="1" id="KW-0472">Membrane</keyword>
<accession>A0A8A1L9U4</accession>
<organism evidence="2 3">
    <name type="scientific">Ajellomyces capsulatus (strain H88)</name>
    <name type="common">Darling's disease fungus</name>
    <name type="synonym">Histoplasma capsulatum</name>
    <dbReference type="NCBI Taxonomy" id="544711"/>
    <lineage>
        <taxon>Eukaryota</taxon>
        <taxon>Fungi</taxon>
        <taxon>Dikarya</taxon>
        <taxon>Ascomycota</taxon>
        <taxon>Pezizomycotina</taxon>
        <taxon>Eurotiomycetes</taxon>
        <taxon>Eurotiomycetidae</taxon>
        <taxon>Onygenales</taxon>
        <taxon>Ajellomycetaceae</taxon>
        <taxon>Histoplasma</taxon>
    </lineage>
</organism>
<keyword evidence="1" id="KW-1133">Transmembrane helix</keyword>
<proteinExistence type="predicted"/>
<keyword evidence="1" id="KW-0812">Transmembrane</keyword>
<reference evidence="2" key="1">
    <citation type="submission" date="2021-01" db="EMBL/GenBank/DDBJ databases">
        <title>Chromosome-level genome assembly of a human fungal pathogen reveals clustering of transcriptionally co-regulated genes.</title>
        <authorList>
            <person name="Voorhies M."/>
            <person name="Cohen S."/>
            <person name="Shea T.P."/>
            <person name="Petrus S."/>
            <person name="Munoz J.F."/>
            <person name="Poplawski S."/>
            <person name="Goldman W.E."/>
            <person name="Michael T."/>
            <person name="Cuomo C.A."/>
            <person name="Sil A."/>
            <person name="Beyhan S."/>
        </authorList>
    </citation>
    <scope>NUCLEOTIDE SEQUENCE</scope>
    <source>
        <strain evidence="2">H88</strain>
    </source>
</reference>
<evidence type="ECO:0000313" key="2">
    <source>
        <dbReference type="EMBL" id="QSS51188.1"/>
    </source>
</evidence>
<evidence type="ECO:0000256" key="1">
    <source>
        <dbReference type="SAM" id="Phobius"/>
    </source>
</evidence>
<dbReference type="Proteomes" id="UP000663419">
    <property type="component" value="Chromosome 2"/>
</dbReference>